<gene>
    <name evidence="1" type="ORF">CathTA2_2460</name>
    <name evidence="2" type="ORF">HUR95_00700</name>
</gene>
<accession>F5L9F5</accession>
<dbReference type="EMBL" id="CP082237">
    <property type="protein sequence ID" value="QZT35223.1"/>
    <property type="molecule type" value="Genomic_DNA"/>
</dbReference>
<reference evidence="2" key="3">
    <citation type="submission" date="2021-08" db="EMBL/GenBank/DDBJ databases">
        <authorList>
            <person name="de Jong S."/>
            <person name="van den Broek M."/>
            <person name="Merkel A."/>
            <person name="de la Torre Cortes P."/>
            <person name="Kalamorz F."/>
            <person name="Cook G."/>
            <person name="van Loosdrecht M."/>
            <person name="McMillan D."/>
        </authorList>
    </citation>
    <scope>NUCLEOTIDE SEQUENCE</scope>
    <source>
        <strain evidence="2">TA2.A1</strain>
    </source>
</reference>
<dbReference type="EMBL" id="AFCE01000156">
    <property type="protein sequence ID" value="EGL82097.1"/>
    <property type="molecule type" value="Genomic_DNA"/>
</dbReference>
<dbReference type="InterPro" id="IPR009319">
    <property type="entry name" value="Phage_A118_VSP1"/>
</dbReference>
<keyword evidence="4" id="KW-1185">Reference proteome</keyword>
<evidence type="ECO:0000313" key="1">
    <source>
        <dbReference type="EMBL" id="EGL82097.1"/>
    </source>
</evidence>
<name>F5L9F5_CALTT</name>
<protein>
    <submittedName>
        <fullName evidence="1">Minor capsid 2 protein</fullName>
    </submittedName>
    <submittedName>
        <fullName evidence="2">Phage minor capsid protein</fullName>
    </submittedName>
</protein>
<dbReference type="Proteomes" id="UP000825179">
    <property type="component" value="Chromosome"/>
</dbReference>
<dbReference type="Pfam" id="PF06152">
    <property type="entry name" value="Phage_min_cap2"/>
    <property type="match status" value="1"/>
</dbReference>
<dbReference type="eggNOG" id="COG2369">
    <property type="taxonomic scope" value="Bacteria"/>
</dbReference>
<evidence type="ECO:0000313" key="2">
    <source>
        <dbReference type="EMBL" id="QZT35223.1"/>
    </source>
</evidence>
<evidence type="ECO:0000313" key="3">
    <source>
        <dbReference type="Proteomes" id="UP000010716"/>
    </source>
</evidence>
<evidence type="ECO:0000313" key="4">
    <source>
        <dbReference type="Proteomes" id="UP000825179"/>
    </source>
</evidence>
<dbReference type="KEGG" id="cthu:HUR95_00700"/>
<proteinExistence type="predicted"/>
<reference evidence="2 4" key="2">
    <citation type="journal article" date="2020" name="Extremophiles">
        <title>Genomic analysis of Caldalkalibacillus thermarum TA2.A1 reveals aerobic alkaliphilic metabolism and evolutionary hallmarks linking alkaliphilic bacteria and plant life.</title>
        <authorList>
            <person name="de Jong S.I."/>
            <person name="van den Broek M.A."/>
            <person name="Merkel A.Y."/>
            <person name="de la Torre Cortes P."/>
            <person name="Kalamorz F."/>
            <person name="Cook G.M."/>
            <person name="van Loosdrecht M.C.M."/>
            <person name="McMillan D.G.G."/>
        </authorList>
    </citation>
    <scope>NUCLEOTIDE SEQUENCE [LARGE SCALE GENOMIC DNA]</scope>
    <source>
        <strain evidence="2 4">TA2.A1</strain>
    </source>
</reference>
<dbReference type="Proteomes" id="UP000010716">
    <property type="component" value="Unassembled WGS sequence"/>
</dbReference>
<reference evidence="1 3" key="1">
    <citation type="journal article" date="2011" name="J. Bacteriol.">
        <title>Draft genome sequence of the thermoalkaliphilic Caldalkalibacillus thermarum strain TA2.A1.</title>
        <authorList>
            <person name="Kalamorz F."/>
            <person name="Keis S."/>
            <person name="McMillan D.G."/>
            <person name="Olsson K."/>
            <person name="Stanton J.A."/>
            <person name="Stockwell P."/>
            <person name="Black M.A."/>
            <person name="Klingeman D.M."/>
            <person name="Land M.L."/>
            <person name="Han C.S."/>
            <person name="Martin S.L."/>
            <person name="Becher S.A."/>
            <person name="Peddie C.J."/>
            <person name="Morgan H.W."/>
            <person name="Matthies D."/>
            <person name="Preiss L."/>
            <person name="Meier T."/>
            <person name="Brown S.D."/>
            <person name="Cook G.M."/>
        </authorList>
    </citation>
    <scope>NUCLEOTIDE SEQUENCE [LARGE SCALE GENOMIC DNA]</scope>
    <source>
        <strain evidence="1 3">TA2.A1</strain>
    </source>
</reference>
<dbReference type="RefSeq" id="WP_007505840.1">
    <property type="nucleotide sequence ID" value="NZ_AFCE01000156.1"/>
</dbReference>
<dbReference type="OrthoDB" id="3197444at2"/>
<organism evidence="1 3">
    <name type="scientific">Caldalkalibacillus thermarum (strain TA2.A1)</name>
    <dbReference type="NCBI Taxonomy" id="986075"/>
    <lineage>
        <taxon>Bacteria</taxon>
        <taxon>Bacillati</taxon>
        <taxon>Bacillota</taxon>
        <taxon>Bacilli</taxon>
        <taxon>Bacillales</taxon>
        <taxon>Bacillaceae</taxon>
        <taxon>Caldalkalibacillus</taxon>
    </lineage>
</organism>
<dbReference type="AlphaFoldDB" id="F5L9F5"/>
<sequence>MLTPEEVQKHADKVAERMEETEQKLLVSVASQARMPKDLTEQDIQDWQAEKVTQTAQLEKRNARIVAADLRDAEKELEHMIESVAHEAAERQDRTLRQFKPDADAPAVAASTAMVALVQEKQNEYRRVLQITGQTMFRQSQRVYLDILTAATQRVIEGDISPQEALREVASFWAERGIPALIDRAGRQWSTEAYVNMFVRTAAKSTAVEAQFVRMDDYGIDLIEVSSHMGARPRCAPYQGKIYSRSGRHPRFPPFSSTSYGEAAGLLGINCGHQIYPYIEGVSVKRYEPYPMRENDLVYQQSQRQRYFERRIRAAKREVEMMKALGDQEGVRLAQEKLRERQAVMRSFIKETGRTRRYDRERIV</sequence>
<dbReference type="GO" id="GO:0005198">
    <property type="term" value="F:structural molecule activity"/>
    <property type="evidence" value="ECO:0007669"/>
    <property type="project" value="InterPro"/>
</dbReference>